<dbReference type="RefSeq" id="WP_381195018.1">
    <property type="nucleotide sequence ID" value="NZ_JBHSFE010000011.1"/>
</dbReference>
<name>A0ABV9G768_9ACTN</name>
<evidence type="ECO:0000313" key="1">
    <source>
        <dbReference type="EMBL" id="MFC4608905.1"/>
    </source>
</evidence>
<dbReference type="EMBL" id="JBHSFE010000011">
    <property type="protein sequence ID" value="MFC4608905.1"/>
    <property type="molecule type" value="Genomic_DNA"/>
</dbReference>
<reference evidence="2" key="1">
    <citation type="journal article" date="2019" name="Int. J. Syst. Evol. Microbiol.">
        <title>The Global Catalogue of Microorganisms (GCM) 10K type strain sequencing project: providing services to taxonomists for standard genome sequencing and annotation.</title>
        <authorList>
            <consortium name="The Broad Institute Genomics Platform"/>
            <consortium name="The Broad Institute Genome Sequencing Center for Infectious Disease"/>
            <person name="Wu L."/>
            <person name="Ma J."/>
        </authorList>
    </citation>
    <scope>NUCLEOTIDE SEQUENCE [LARGE SCALE GENOMIC DNA]</scope>
    <source>
        <strain evidence="2">CGMCC 4.7139</strain>
    </source>
</reference>
<dbReference type="Proteomes" id="UP001595993">
    <property type="component" value="Unassembled WGS sequence"/>
</dbReference>
<organism evidence="1 2">
    <name type="scientific">Streptomyces maoxianensis</name>
    <dbReference type="NCBI Taxonomy" id="1459942"/>
    <lineage>
        <taxon>Bacteria</taxon>
        <taxon>Bacillati</taxon>
        <taxon>Actinomycetota</taxon>
        <taxon>Actinomycetes</taxon>
        <taxon>Kitasatosporales</taxon>
        <taxon>Streptomycetaceae</taxon>
        <taxon>Streptomyces</taxon>
    </lineage>
</organism>
<accession>A0ABV9G768</accession>
<proteinExistence type="predicted"/>
<keyword evidence="2" id="KW-1185">Reference proteome</keyword>
<evidence type="ECO:0000313" key="2">
    <source>
        <dbReference type="Proteomes" id="UP001595993"/>
    </source>
</evidence>
<sequence>MGDVNIAVAQIVEKSSGNVLLAVLPALLGAGDAVEVEKLKLDDPIFLAETMDLRIKEGVWRVLGNREISSAIPVPAYKVWVEPPGEYRRQDIHGRVGEAISPEEAATLKPQKSFSPAVIETALRGLHGLGPWRAAFDELAI</sequence>
<gene>
    <name evidence="1" type="ORF">ACFO9E_13910</name>
</gene>
<protein>
    <submittedName>
        <fullName evidence="1">Uncharacterized protein</fullName>
    </submittedName>
</protein>
<comment type="caution">
    <text evidence="1">The sequence shown here is derived from an EMBL/GenBank/DDBJ whole genome shotgun (WGS) entry which is preliminary data.</text>
</comment>